<protein>
    <recommendedName>
        <fullName evidence="3">Asp23/Gls24 family envelope stress response protein</fullName>
    </recommendedName>
</protein>
<dbReference type="RefSeq" id="WP_188989459.1">
    <property type="nucleotide sequence ID" value="NZ_BMMT01000014.1"/>
</dbReference>
<sequence length="101" mass="10478">MPEHVSASELADRVRAHPSVVRLHGGPFGAIASYLPGRKVVGVRLPDEGEPVEVGVVLRLDRPLPDVVAELRGLVAAVVGPVPVDIVVGDVVTPDEPPEGG</sequence>
<dbReference type="EMBL" id="BMMT01000014">
    <property type="protein sequence ID" value="GGI96656.1"/>
    <property type="molecule type" value="Genomic_DNA"/>
</dbReference>
<comment type="caution">
    <text evidence="1">The sequence shown here is derived from an EMBL/GenBank/DDBJ whole genome shotgun (WGS) entry which is preliminary data.</text>
</comment>
<evidence type="ECO:0000313" key="1">
    <source>
        <dbReference type="EMBL" id="GGI96656.1"/>
    </source>
</evidence>
<gene>
    <name evidence="1" type="ORF">GCM10011581_37280</name>
</gene>
<proteinExistence type="predicted"/>
<evidence type="ECO:0008006" key="3">
    <source>
        <dbReference type="Google" id="ProtNLM"/>
    </source>
</evidence>
<name>A0A917K3R2_9PSEU</name>
<dbReference type="AlphaFoldDB" id="A0A917K3R2"/>
<organism evidence="1 2">
    <name type="scientific">Saccharopolyspora thermophila</name>
    <dbReference type="NCBI Taxonomy" id="89367"/>
    <lineage>
        <taxon>Bacteria</taxon>
        <taxon>Bacillati</taxon>
        <taxon>Actinomycetota</taxon>
        <taxon>Actinomycetes</taxon>
        <taxon>Pseudonocardiales</taxon>
        <taxon>Pseudonocardiaceae</taxon>
        <taxon>Saccharopolyspora</taxon>
    </lineage>
</organism>
<reference evidence="1 2" key="1">
    <citation type="journal article" date="2014" name="Int. J. Syst. Evol. Microbiol.">
        <title>Complete genome sequence of Corynebacterium casei LMG S-19264T (=DSM 44701T), isolated from a smear-ripened cheese.</title>
        <authorList>
            <consortium name="US DOE Joint Genome Institute (JGI-PGF)"/>
            <person name="Walter F."/>
            <person name="Albersmeier A."/>
            <person name="Kalinowski J."/>
            <person name="Ruckert C."/>
        </authorList>
    </citation>
    <scope>NUCLEOTIDE SEQUENCE [LARGE SCALE GENOMIC DNA]</scope>
    <source>
        <strain evidence="1 2">CGMCC 4.7206</strain>
    </source>
</reference>
<dbReference type="Proteomes" id="UP000597989">
    <property type="component" value="Unassembled WGS sequence"/>
</dbReference>
<accession>A0A917K3R2</accession>
<evidence type="ECO:0000313" key="2">
    <source>
        <dbReference type="Proteomes" id="UP000597989"/>
    </source>
</evidence>